<evidence type="ECO:0000256" key="1">
    <source>
        <dbReference type="ARBA" id="ARBA00022729"/>
    </source>
</evidence>
<dbReference type="FunFam" id="2.60.40.10:FF:000049">
    <property type="entry name" value="Leukocyte immunoglobulin-like receptor subfamily B member 1"/>
    <property type="match status" value="2"/>
</dbReference>
<dbReference type="GO" id="GO:0002764">
    <property type="term" value="P:immune response-regulating signaling pathway"/>
    <property type="evidence" value="ECO:0007669"/>
    <property type="project" value="TreeGrafter"/>
</dbReference>
<feature type="domain" description="Ig-like" evidence="4">
    <location>
        <begin position="144"/>
        <end position="220"/>
    </location>
</feature>
<dbReference type="Gene3D" id="2.60.40.10">
    <property type="entry name" value="Immunoglobulins"/>
    <property type="match status" value="2"/>
</dbReference>
<dbReference type="SUPFAM" id="SSF48726">
    <property type="entry name" value="Immunoglobulin"/>
    <property type="match status" value="2"/>
</dbReference>
<dbReference type="PANTHER" id="PTHR11738">
    <property type="entry name" value="MHC CLASS I NK CELL RECEPTOR"/>
    <property type="match status" value="1"/>
</dbReference>
<dbReference type="AlphaFoldDB" id="A0A8D2LL46"/>
<dbReference type="InterPro" id="IPR007110">
    <property type="entry name" value="Ig-like_dom"/>
</dbReference>
<keyword evidence="6" id="KW-1185">Reference proteome</keyword>
<evidence type="ECO:0000256" key="2">
    <source>
        <dbReference type="ARBA" id="ARBA00023157"/>
    </source>
</evidence>
<accession>A0A8D2LL46</accession>
<keyword evidence="1" id="KW-0732">Signal</keyword>
<organism evidence="5 6">
    <name type="scientific">Varanus komodoensis</name>
    <name type="common">Komodo dragon</name>
    <dbReference type="NCBI Taxonomy" id="61221"/>
    <lineage>
        <taxon>Eukaryota</taxon>
        <taxon>Metazoa</taxon>
        <taxon>Chordata</taxon>
        <taxon>Craniata</taxon>
        <taxon>Vertebrata</taxon>
        <taxon>Euteleostomi</taxon>
        <taxon>Lepidosauria</taxon>
        <taxon>Squamata</taxon>
        <taxon>Bifurcata</taxon>
        <taxon>Unidentata</taxon>
        <taxon>Episquamata</taxon>
        <taxon>Toxicofera</taxon>
        <taxon>Anguimorpha</taxon>
        <taxon>Paleoanguimorpha</taxon>
        <taxon>Varanoidea</taxon>
        <taxon>Varanidae</taxon>
        <taxon>Varanus</taxon>
    </lineage>
</organism>
<feature type="domain" description="Ig-like" evidence="4">
    <location>
        <begin position="61"/>
        <end position="131"/>
    </location>
</feature>
<dbReference type="SMART" id="SM00409">
    <property type="entry name" value="IG"/>
    <property type="match status" value="2"/>
</dbReference>
<evidence type="ECO:0000313" key="5">
    <source>
        <dbReference type="Ensembl" id="ENSVKKP00000023023.1"/>
    </source>
</evidence>
<evidence type="ECO:0000256" key="3">
    <source>
        <dbReference type="ARBA" id="ARBA00023319"/>
    </source>
</evidence>
<evidence type="ECO:0000313" key="6">
    <source>
        <dbReference type="Proteomes" id="UP000694545"/>
    </source>
</evidence>
<proteinExistence type="predicted"/>
<dbReference type="InterPro" id="IPR036179">
    <property type="entry name" value="Ig-like_dom_sf"/>
</dbReference>
<dbReference type="InterPro" id="IPR050412">
    <property type="entry name" value="Ig-like_Receptors_ImmuneReg"/>
</dbReference>
<dbReference type="Pfam" id="PF00047">
    <property type="entry name" value="ig"/>
    <property type="match status" value="1"/>
</dbReference>
<dbReference type="PANTHER" id="PTHR11738:SF186">
    <property type="entry name" value="OSTEOCLAST-ASSOCIATED IMMUNOGLOBULIN-LIKE RECEPTOR"/>
    <property type="match status" value="1"/>
</dbReference>
<dbReference type="Ensembl" id="ENSVKKT00000023593.1">
    <property type="protein sequence ID" value="ENSVKKP00000023023.1"/>
    <property type="gene ID" value="ENSVKKG00000015273.1"/>
</dbReference>
<evidence type="ECO:0000259" key="4">
    <source>
        <dbReference type="PROSITE" id="PS50835"/>
    </source>
</evidence>
<dbReference type="Proteomes" id="UP000694545">
    <property type="component" value="Unplaced"/>
</dbReference>
<name>A0A8D2LL46_VARKO</name>
<sequence length="285" mass="31031">MGVPRRVCDAVAKSSSAGRPLALVSRPPSCALQAPAKTSLVLQALAVLLPTLPLRQRYPKPTISVSPSEVVALGGHVTVHCKSQGYAGMEFSLCKEGSASVDCRSTKVAAVEEVAFSIVDAQQSDGGTYRCIYHSKSDEGPCNPVELILRGEELTLEPSGQPALSMNVTIECQGPEKGLHFILLKSRERKASQWAEEDRSTAEFPLSLMSPEDAGTYACQYHRKGKRFLLSEPSDPVELRLRGERLALLSSHQPRPPERGVQPVWSYLWVPLQGATSQNRRVVES</sequence>
<protein>
    <recommendedName>
        <fullName evidence="4">Ig-like domain-containing protein</fullName>
    </recommendedName>
</protein>
<dbReference type="InterPro" id="IPR003599">
    <property type="entry name" value="Ig_sub"/>
</dbReference>
<dbReference type="PROSITE" id="PS50835">
    <property type="entry name" value="IG_LIKE"/>
    <property type="match status" value="2"/>
</dbReference>
<dbReference type="GO" id="GO:0007166">
    <property type="term" value="P:cell surface receptor signaling pathway"/>
    <property type="evidence" value="ECO:0007669"/>
    <property type="project" value="UniProtKB-ARBA"/>
</dbReference>
<keyword evidence="3" id="KW-0393">Immunoglobulin domain</keyword>
<reference evidence="5" key="1">
    <citation type="submission" date="2025-08" db="UniProtKB">
        <authorList>
            <consortium name="Ensembl"/>
        </authorList>
    </citation>
    <scope>IDENTIFICATION</scope>
</reference>
<dbReference type="InterPro" id="IPR013151">
    <property type="entry name" value="Immunoglobulin_dom"/>
</dbReference>
<dbReference type="Pfam" id="PF13927">
    <property type="entry name" value="Ig_3"/>
    <property type="match status" value="1"/>
</dbReference>
<keyword evidence="2" id="KW-1015">Disulfide bond</keyword>
<dbReference type="InterPro" id="IPR013783">
    <property type="entry name" value="Ig-like_fold"/>
</dbReference>
<reference evidence="5" key="2">
    <citation type="submission" date="2025-09" db="UniProtKB">
        <authorList>
            <consortium name="Ensembl"/>
        </authorList>
    </citation>
    <scope>IDENTIFICATION</scope>
</reference>